<reference evidence="2 3" key="1">
    <citation type="submission" date="2021-06" db="EMBL/GenBank/DDBJ databases">
        <authorList>
            <person name="Palmer J.M."/>
        </authorList>
    </citation>
    <scope>NUCLEOTIDE SEQUENCE [LARGE SCALE GENOMIC DNA]</scope>
    <source>
        <strain evidence="2 3">MEX-2019</strain>
        <tissue evidence="2">Muscle</tissue>
    </source>
</reference>
<organism evidence="2 3">
    <name type="scientific">Crenichthys baileyi</name>
    <name type="common">White River springfish</name>
    <dbReference type="NCBI Taxonomy" id="28760"/>
    <lineage>
        <taxon>Eukaryota</taxon>
        <taxon>Metazoa</taxon>
        <taxon>Chordata</taxon>
        <taxon>Craniata</taxon>
        <taxon>Vertebrata</taxon>
        <taxon>Euteleostomi</taxon>
        <taxon>Actinopterygii</taxon>
        <taxon>Neopterygii</taxon>
        <taxon>Teleostei</taxon>
        <taxon>Neoteleostei</taxon>
        <taxon>Acanthomorphata</taxon>
        <taxon>Ovalentaria</taxon>
        <taxon>Atherinomorphae</taxon>
        <taxon>Cyprinodontiformes</taxon>
        <taxon>Goodeidae</taxon>
        <taxon>Crenichthys</taxon>
    </lineage>
</organism>
<dbReference type="PANTHER" id="PTHR14485:SF3">
    <property type="entry name" value="TETRATRICOPEPTIDE REPEAT PROTEIN 23"/>
    <property type="match status" value="1"/>
</dbReference>
<sequence length="74" mass="8604">MTERRMNQAHRTMTKCLKVQSLLYGPQQKKTKVVQKTVDMLARAPEVAERQQRHSRGKEKKLTHFQIPSSGKDV</sequence>
<dbReference type="PANTHER" id="PTHR14485">
    <property type="entry name" value="TETRATRICOPEPTIDE REPEAT PROTEIN 23"/>
    <property type="match status" value="1"/>
</dbReference>
<feature type="region of interest" description="Disordered" evidence="1">
    <location>
        <begin position="45"/>
        <end position="74"/>
    </location>
</feature>
<keyword evidence="3" id="KW-1185">Reference proteome</keyword>
<name>A0AAV9R1D0_9TELE</name>
<protein>
    <submittedName>
        <fullName evidence="2">Uncharacterized protein</fullName>
    </submittedName>
</protein>
<comment type="caution">
    <text evidence="2">The sequence shown here is derived from an EMBL/GenBank/DDBJ whole genome shotgun (WGS) entry which is preliminary data.</text>
</comment>
<accession>A0AAV9R1D0</accession>
<dbReference type="Proteomes" id="UP001311232">
    <property type="component" value="Unassembled WGS sequence"/>
</dbReference>
<dbReference type="AlphaFoldDB" id="A0AAV9R1D0"/>
<evidence type="ECO:0000313" key="2">
    <source>
        <dbReference type="EMBL" id="KAK5602177.1"/>
    </source>
</evidence>
<dbReference type="InterPro" id="IPR042621">
    <property type="entry name" value="TTC23/TTC23L"/>
</dbReference>
<proteinExistence type="predicted"/>
<evidence type="ECO:0000313" key="3">
    <source>
        <dbReference type="Proteomes" id="UP001311232"/>
    </source>
</evidence>
<feature type="compositionally biased region" description="Basic residues" evidence="1">
    <location>
        <begin position="53"/>
        <end position="63"/>
    </location>
</feature>
<evidence type="ECO:0000256" key="1">
    <source>
        <dbReference type="SAM" id="MobiDB-lite"/>
    </source>
</evidence>
<gene>
    <name evidence="2" type="ORF">CRENBAI_015896</name>
</gene>
<dbReference type="EMBL" id="JAHHUM010002627">
    <property type="protein sequence ID" value="KAK5602177.1"/>
    <property type="molecule type" value="Genomic_DNA"/>
</dbReference>